<evidence type="ECO:0000313" key="1">
    <source>
        <dbReference type="EMBL" id="MTD59216.1"/>
    </source>
</evidence>
<dbReference type="OrthoDB" id="4704294at2"/>
<evidence type="ECO:0000313" key="2">
    <source>
        <dbReference type="Proteomes" id="UP000440096"/>
    </source>
</evidence>
<sequence length="191" mass="21360">MTFRDRIARTQVATPTVDALTEDERAAYDEIVRSRPGNGIVGPFTLWIRTPDLARAADRMALELGKNGVLEQRLYQLATLVAARHFNVHFVWVNHYPLAVRAGVDAKALDALCRNETPAFDQPDEDACYRLLRALMRGETISAGQFAQVYDLLGERALTELVTIAGFFSMTGMLMKCFDIQEPTGERPLDV</sequence>
<dbReference type="SUPFAM" id="SSF69118">
    <property type="entry name" value="AhpD-like"/>
    <property type="match status" value="1"/>
</dbReference>
<dbReference type="AlphaFoldDB" id="A0A6N7ZBY0"/>
<gene>
    <name evidence="1" type="ORF">GKO32_35315</name>
</gene>
<dbReference type="PANTHER" id="PTHR34846">
    <property type="entry name" value="4-CARBOXYMUCONOLACTONE DECARBOXYLASE FAMILY PROTEIN (AFU_ORTHOLOGUE AFUA_6G11590)"/>
    <property type="match status" value="1"/>
</dbReference>
<protein>
    <submittedName>
        <fullName evidence="1">Uncharacterized protein</fullName>
    </submittedName>
</protein>
<dbReference type="InterPro" id="IPR029032">
    <property type="entry name" value="AhpD-like"/>
</dbReference>
<dbReference type="EMBL" id="WMBA01000093">
    <property type="protein sequence ID" value="MTD59216.1"/>
    <property type="molecule type" value="Genomic_DNA"/>
</dbReference>
<comment type="caution">
    <text evidence="1">The sequence shown here is derived from an EMBL/GenBank/DDBJ whole genome shotgun (WGS) entry which is preliminary data.</text>
</comment>
<accession>A0A6N7ZBY0</accession>
<organism evidence="1 2">
    <name type="scientific">Amycolatopsis pithecellobii</name>
    <dbReference type="NCBI Taxonomy" id="664692"/>
    <lineage>
        <taxon>Bacteria</taxon>
        <taxon>Bacillati</taxon>
        <taxon>Actinomycetota</taxon>
        <taxon>Actinomycetes</taxon>
        <taxon>Pseudonocardiales</taxon>
        <taxon>Pseudonocardiaceae</taxon>
        <taxon>Amycolatopsis</taxon>
    </lineage>
</organism>
<dbReference type="Proteomes" id="UP000440096">
    <property type="component" value="Unassembled WGS sequence"/>
</dbReference>
<reference evidence="1 2" key="1">
    <citation type="submission" date="2019-11" db="EMBL/GenBank/DDBJ databases">
        <title>Draft genome of Amycolatopsis RM579.</title>
        <authorList>
            <person name="Duangmal K."/>
            <person name="Mingma R."/>
        </authorList>
    </citation>
    <scope>NUCLEOTIDE SEQUENCE [LARGE SCALE GENOMIC DNA]</scope>
    <source>
        <strain evidence="1 2">RM579</strain>
    </source>
</reference>
<proteinExistence type="predicted"/>
<keyword evidence="2" id="KW-1185">Reference proteome</keyword>
<dbReference type="RefSeq" id="WP_154761271.1">
    <property type="nucleotide sequence ID" value="NZ_WMBA01000093.1"/>
</dbReference>
<dbReference type="Gene3D" id="1.20.1290.10">
    <property type="entry name" value="AhpD-like"/>
    <property type="match status" value="1"/>
</dbReference>
<dbReference type="PANTHER" id="PTHR34846:SF11">
    <property type="entry name" value="4-CARBOXYMUCONOLACTONE DECARBOXYLASE FAMILY PROTEIN (AFU_ORTHOLOGUE AFUA_6G11590)"/>
    <property type="match status" value="1"/>
</dbReference>
<name>A0A6N7ZBY0_9PSEU</name>